<evidence type="ECO:0000256" key="2">
    <source>
        <dbReference type="ARBA" id="ARBA00022990"/>
    </source>
</evidence>
<dbReference type="Pfam" id="PF13289">
    <property type="entry name" value="SIR2_2"/>
    <property type="match status" value="1"/>
</dbReference>
<feature type="compositionally biased region" description="Low complexity" evidence="3">
    <location>
        <begin position="410"/>
        <end position="421"/>
    </location>
</feature>
<accession>A0A017T0A5</accession>
<dbReference type="EMBL" id="ASRX01000057">
    <property type="protein sequence ID" value="EYF02638.1"/>
    <property type="molecule type" value="Genomic_DNA"/>
</dbReference>
<feature type="compositionally biased region" description="Low complexity" evidence="3">
    <location>
        <begin position="368"/>
        <end position="379"/>
    </location>
</feature>
<proteinExistence type="predicted"/>
<feature type="compositionally biased region" description="Basic residues" evidence="3">
    <location>
        <begin position="422"/>
        <end position="431"/>
    </location>
</feature>
<dbReference type="Proteomes" id="UP000019678">
    <property type="component" value="Unassembled WGS sequence"/>
</dbReference>
<dbReference type="AlphaFoldDB" id="A0A017T0A5"/>
<dbReference type="RefSeq" id="WP_044247220.1">
    <property type="nucleotide sequence ID" value="NZ_ASRX01000057.1"/>
</dbReference>
<keyword evidence="5" id="KW-1185">Reference proteome</keyword>
<dbReference type="PANTHER" id="PTHR28623">
    <property type="entry name" value="PROTEIN FAM118B"/>
    <property type="match status" value="1"/>
</dbReference>
<evidence type="ECO:0000313" key="5">
    <source>
        <dbReference type="Proteomes" id="UP000019678"/>
    </source>
</evidence>
<reference evidence="4 5" key="1">
    <citation type="submission" date="2013-05" db="EMBL/GenBank/DDBJ databases">
        <title>Genome assembly of Chondromyces apiculatus DSM 436.</title>
        <authorList>
            <person name="Sharma G."/>
            <person name="Khatri I."/>
            <person name="Kaur C."/>
            <person name="Mayilraj S."/>
            <person name="Subramanian S."/>
        </authorList>
    </citation>
    <scope>NUCLEOTIDE SEQUENCE [LARGE SCALE GENOMIC DNA]</scope>
    <source>
        <strain evidence="4 5">DSM 436</strain>
    </source>
</reference>
<dbReference type="InterPro" id="IPR038916">
    <property type="entry name" value="FAM118"/>
</dbReference>
<comment type="caution">
    <text evidence="4">The sequence shown here is derived from an EMBL/GenBank/DDBJ whole genome shotgun (WGS) entry which is preliminary data.</text>
</comment>
<organism evidence="4 5">
    <name type="scientific">Chondromyces apiculatus DSM 436</name>
    <dbReference type="NCBI Taxonomy" id="1192034"/>
    <lineage>
        <taxon>Bacteria</taxon>
        <taxon>Pseudomonadati</taxon>
        <taxon>Myxococcota</taxon>
        <taxon>Polyangia</taxon>
        <taxon>Polyangiales</taxon>
        <taxon>Polyangiaceae</taxon>
        <taxon>Chondromyces</taxon>
    </lineage>
</organism>
<name>A0A017T0A5_9BACT</name>
<evidence type="ECO:0000256" key="3">
    <source>
        <dbReference type="SAM" id="MobiDB-lite"/>
    </source>
</evidence>
<gene>
    <name evidence="4" type="ORF">CAP_6668</name>
</gene>
<feature type="region of interest" description="Disordered" evidence="3">
    <location>
        <begin position="368"/>
        <end position="431"/>
    </location>
</feature>
<protein>
    <submittedName>
        <fullName evidence="4">Uncharacterized protein</fullName>
    </submittedName>
</protein>
<feature type="compositionally biased region" description="Basic and acidic residues" evidence="3">
    <location>
        <begin position="394"/>
        <end position="404"/>
    </location>
</feature>
<keyword evidence="2" id="KW-0007">Acetylation</keyword>
<dbReference type="eggNOG" id="COG2236">
    <property type="taxonomic scope" value="Bacteria"/>
</dbReference>
<keyword evidence="1" id="KW-0597">Phosphoprotein</keyword>
<dbReference type="STRING" id="1192034.CAP_6668"/>
<sequence length="431" mass="46696">MADLRDEIREGIREGRVTCIVGSGVSVAATYDPARTPNVASWPGLLEEGVARCEKLYPEFRKRAGVVRAEIASGDPDDLISAAEKVTRKLGGPGGGEFARWLRETVGALRIRHPQVPAALHALGIPLLTTNYDDILEEATGLPPITWRDAPQVEHVLRGQGGAILHLHGHWRQPESIILGIRSYDRIVSDKHAQAMQRALRTTRTLLFVGCGAGLEDLNVGALLQWSREVFGGSEYRHYRLVLDAEEEEVQKLHPPEERLFAVPYGLDHAALGPFLEALAPPAVKRSAATVLPVRSARSAVARAVPSPRVLLAGPFFGVPAGLRSDVEALWRNERGPHAAVRILEKLRRREVADRLVCVPRGSAARARSESARGAVGARGCPGERKSVAGCTDPDSRRDGGPHRERSRRLAGGALAGARATGSRRGRARRA</sequence>
<dbReference type="OrthoDB" id="3402988at2"/>
<evidence type="ECO:0000313" key="4">
    <source>
        <dbReference type="EMBL" id="EYF02638.1"/>
    </source>
</evidence>
<dbReference type="PANTHER" id="PTHR28623:SF2">
    <property type="entry name" value="PROTEIN FAM118A"/>
    <property type="match status" value="1"/>
</dbReference>
<evidence type="ECO:0000256" key="1">
    <source>
        <dbReference type="ARBA" id="ARBA00022553"/>
    </source>
</evidence>